<dbReference type="Proteomes" id="UP000004949">
    <property type="component" value="Unassembled WGS sequence"/>
</dbReference>
<dbReference type="GO" id="GO:0008999">
    <property type="term" value="F:protein-N-terminal-alanine acetyltransferase activity"/>
    <property type="evidence" value="ECO:0007669"/>
    <property type="project" value="UniProtKB-EC"/>
</dbReference>
<dbReference type="SUPFAM" id="SSF55729">
    <property type="entry name" value="Acyl-CoA N-acyltransferases (Nat)"/>
    <property type="match status" value="1"/>
</dbReference>
<protein>
    <recommendedName>
        <fullName evidence="1">[Ribosomal protein bS18]-alanine N-acetyltransferase</fullName>
        <ecNumber evidence="1">2.3.1.266</ecNumber>
    </recommendedName>
</protein>
<accession>G6XJS3</accession>
<evidence type="ECO:0000259" key="2">
    <source>
        <dbReference type="PROSITE" id="PS51186"/>
    </source>
</evidence>
<dbReference type="CDD" id="cd04301">
    <property type="entry name" value="NAT_SF"/>
    <property type="match status" value="1"/>
</dbReference>
<dbReference type="OrthoDB" id="9804026at2"/>
<dbReference type="EMBL" id="AGQV01000005">
    <property type="protein sequence ID" value="EHH67885.1"/>
    <property type="molecule type" value="Genomic_DNA"/>
</dbReference>
<name>G6XJS3_9PROT</name>
<gene>
    <name evidence="3" type="ORF">GMO_16520</name>
</gene>
<dbReference type="PANTHER" id="PTHR43617:SF35">
    <property type="entry name" value="[RIBOSOMAL PROTEIN BS18]-ALANINE N-ACETYLTRANSFERASE"/>
    <property type="match status" value="1"/>
</dbReference>
<keyword evidence="4" id="KW-1185">Reference proteome</keyword>
<dbReference type="Pfam" id="PF00583">
    <property type="entry name" value="Acetyltransf_1"/>
    <property type="match status" value="1"/>
</dbReference>
<comment type="function">
    <text evidence="1">Acetylates the N-terminal alanine of ribosomal protein bS18.</text>
</comment>
<dbReference type="Gene3D" id="3.40.630.30">
    <property type="match status" value="1"/>
</dbReference>
<dbReference type="AlphaFoldDB" id="G6XJS3"/>
<comment type="caution">
    <text evidence="3">The sequence shown here is derived from an EMBL/GenBank/DDBJ whole genome shotgun (WGS) entry which is preliminary data.</text>
</comment>
<evidence type="ECO:0000256" key="1">
    <source>
        <dbReference type="RuleBase" id="RU363094"/>
    </source>
</evidence>
<sequence length="146" mass="15896">MNKEQGSLRLQVMGLESARVLAALHARAFAGGEVWDEASFVSLLSTPYTEAVIALDEDDPVGFVLCRTIADETEILTIAVDPARQGRGTGTLLVKSVLEKSRVFLEVSECNKKARALYERCGFVKAGLRRAYYRDGSDALVLVSSV</sequence>
<organism evidence="3 4">
    <name type="scientific">Gluconobacter morbifer G707</name>
    <dbReference type="NCBI Taxonomy" id="1088869"/>
    <lineage>
        <taxon>Bacteria</taxon>
        <taxon>Pseudomonadati</taxon>
        <taxon>Pseudomonadota</taxon>
        <taxon>Alphaproteobacteria</taxon>
        <taxon>Acetobacterales</taxon>
        <taxon>Acetobacteraceae</taxon>
        <taxon>Gluconobacter</taxon>
    </lineage>
</organism>
<dbReference type="NCBIfam" id="TIGR01575">
    <property type="entry name" value="rimI"/>
    <property type="match status" value="1"/>
</dbReference>
<keyword evidence="3" id="KW-0808">Transferase</keyword>
<comment type="subcellular location">
    <subcellularLocation>
        <location evidence="1">Cytoplasm</location>
    </subcellularLocation>
</comment>
<dbReference type="STRING" id="1088869.GMO_16520"/>
<comment type="catalytic activity">
    <reaction evidence="1">
        <text>N-terminal L-alanyl-[ribosomal protein bS18] + acetyl-CoA = N-terminal N(alpha)-acetyl-L-alanyl-[ribosomal protein bS18] + CoA + H(+)</text>
        <dbReference type="Rhea" id="RHEA:43756"/>
        <dbReference type="Rhea" id="RHEA-COMP:10676"/>
        <dbReference type="Rhea" id="RHEA-COMP:10677"/>
        <dbReference type="ChEBI" id="CHEBI:15378"/>
        <dbReference type="ChEBI" id="CHEBI:57287"/>
        <dbReference type="ChEBI" id="CHEBI:57288"/>
        <dbReference type="ChEBI" id="CHEBI:64718"/>
        <dbReference type="ChEBI" id="CHEBI:83683"/>
        <dbReference type="EC" id="2.3.1.266"/>
    </reaction>
</comment>
<evidence type="ECO:0000313" key="4">
    <source>
        <dbReference type="Proteomes" id="UP000004949"/>
    </source>
</evidence>
<proteinExistence type="inferred from homology"/>
<keyword evidence="1" id="KW-0963">Cytoplasm</keyword>
<dbReference type="PATRIC" id="fig|1088869.3.peg.1648"/>
<dbReference type="EC" id="2.3.1.266" evidence="1"/>
<evidence type="ECO:0000313" key="3">
    <source>
        <dbReference type="EMBL" id="EHH67885.1"/>
    </source>
</evidence>
<dbReference type="InterPro" id="IPR006464">
    <property type="entry name" value="AcTrfase_RimI/Ard1"/>
</dbReference>
<feature type="domain" description="N-acetyltransferase" evidence="2">
    <location>
        <begin position="8"/>
        <end position="146"/>
    </location>
</feature>
<dbReference type="InterPro" id="IPR016181">
    <property type="entry name" value="Acyl_CoA_acyltransferase"/>
</dbReference>
<comment type="similarity">
    <text evidence="1">Belongs to the acetyltransferase family. RimI subfamily.</text>
</comment>
<dbReference type="PROSITE" id="PS51186">
    <property type="entry name" value="GNAT"/>
    <property type="match status" value="1"/>
</dbReference>
<dbReference type="InterPro" id="IPR000182">
    <property type="entry name" value="GNAT_dom"/>
</dbReference>
<reference evidence="3 4" key="1">
    <citation type="submission" date="2011-10" db="EMBL/GenBank/DDBJ databases">
        <title>Genome sequence of Gluconobacter morbifer G707, isolated from Drosophila gut.</title>
        <authorList>
            <person name="Lee W.-J."/>
            <person name="Kim E.-K."/>
        </authorList>
    </citation>
    <scope>NUCLEOTIDE SEQUENCE [LARGE SCALE GENOMIC DNA]</scope>
    <source>
        <strain evidence="3 4">G707</strain>
    </source>
</reference>
<dbReference type="InterPro" id="IPR050276">
    <property type="entry name" value="MshD_Acetyltransferase"/>
</dbReference>
<dbReference type="eggNOG" id="COG0456">
    <property type="taxonomic scope" value="Bacteria"/>
</dbReference>
<dbReference type="GO" id="GO:0005737">
    <property type="term" value="C:cytoplasm"/>
    <property type="evidence" value="ECO:0007669"/>
    <property type="project" value="UniProtKB-SubCell"/>
</dbReference>
<dbReference type="PANTHER" id="PTHR43617">
    <property type="entry name" value="L-AMINO ACID N-ACETYLTRANSFERASE"/>
    <property type="match status" value="1"/>
</dbReference>